<feature type="transmembrane region" description="Helical" evidence="1">
    <location>
        <begin position="59"/>
        <end position="83"/>
    </location>
</feature>
<reference evidence="2" key="1">
    <citation type="submission" date="2021-05" db="EMBL/GenBank/DDBJ databases">
        <authorList>
            <person name="Khan N."/>
        </authorList>
    </citation>
    <scope>NUCLEOTIDE SEQUENCE</scope>
</reference>
<evidence type="ECO:0000313" key="2">
    <source>
        <dbReference type="EMBL" id="CAG7556373.1"/>
    </source>
</evidence>
<accession>A0A8J2N9V5</accession>
<feature type="transmembrane region" description="Helical" evidence="1">
    <location>
        <begin position="110"/>
        <end position="134"/>
    </location>
</feature>
<keyword evidence="1" id="KW-1133">Transmembrane helix</keyword>
<evidence type="ECO:0000313" key="3">
    <source>
        <dbReference type="Proteomes" id="UP000693738"/>
    </source>
</evidence>
<dbReference type="AlphaFoldDB" id="A0A8J2N9V5"/>
<keyword evidence="1" id="KW-0472">Membrane</keyword>
<comment type="caution">
    <text evidence="2">The sequence shown here is derived from an EMBL/GenBank/DDBJ whole genome shotgun (WGS) entry which is preliminary data.</text>
</comment>
<organism evidence="2 3">
    <name type="scientific">Fusarium equiseti</name>
    <name type="common">Fusarium scirpi</name>
    <dbReference type="NCBI Taxonomy" id="61235"/>
    <lineage>
        <taxon>Eukaryota</taxon>
        <taxon>Fungi</taxon>
        <taxon>Dikarya</taxon>
        <taxon>Ascomycota</taxon>
        <taxon>Pezizomycotina</taxon>
        <taxon>Sordariomycetes</taxon>
        <taxon>Hypocreomycetidae</taxon>
        <taxon>Hypocreales</taxon>
        <taxon>Nectriaceae</taxon>
        <taxon>Fusarium</taxon>
        <taxon>Fusarium incarnatum-equiseti species complex</taxon>
    </lineage>
</organism>
<proteinExistence type="predicted"/>
<feature type="transmembrane region" description="Helical" evidence="1">
    <location>
        <begin position="146"/>
        <end position="168"/>
    </location>
</feature>
<protein>
    <submittedName>
        <fullName evidence="2">Uncharacterized protein</fullName>
    </submittedName>
</protein>
<dbReference type="EMBL" id="CAJSTJ010000099">
    <property type="protein sequence ID" value="CAG7556373.1"/>
    <property type="molecule type" value="Genomic_DNA"/>
</dbReference>
<name>A0A8J2N9V5_FUSEQ</name>
<feature type="transmembrane region" description="Helical" evidence="1">
    <location>
        <begin position="203"/>
        <end position="226"/>
    </location>
</feature>
<keyword evidence="1" id="KW-0812">Transmembrane</keyword>
<evidence type="ECO:0000256" key="1">
    <source>
        <dbReference type="SAM" id="Phobius"/>
    </source>
</evidence>
<dbReference type="Proteomes" id="UP000693738">
    <property type="component" value="Unassembled WGS sequence"/>
</dbReference>
<dbReference type="PANTHER" id="PTHR42069:SF1">
    <property type="entry name" value="MARVEL DOMAIN-CONTAINING PROTEIN"/>
    <property type="match status" value="1"/>
</dbReference>
<gene>
    <name evidence="2" type="ORF">FEQUK3_LOCUS2071</name>
</gene>
<dbReference type="PANTHER" id="PTHR42069">
    <property type="entry name" value="HYPHAL ANASTAMOSIS-8 PROTEIN"/>
    <property type="match status" value="1"/>
</dbReference>
<sequence length="244" mass="27798">MDLDAPFGYESYSNRFDPHYEVDDSYAEKAFYPDSDQTVLLRRRHLRNKRRGKFDTARLCLRVLILLLDLSILGLLIHGLSVWEREHESVNRKGDDWTRTQWSSVKMLSAWLMLAIAIFASLVQTAAIATRLILPQSLRDGWLHTGAILASSGVVIAGWVAATVYLIIDKAVLQNSHWDLWSWSCQNRSQQSYIPWESLCIEISYTFGAGLAVIILEIISLALFIISLRGVYIIGKYNRASTVY</sequence>